<keyword evidence="4" id="KW-0479">Metal-binding</keyword>
<dbReference type="InterPro" id="IPR004794">
    <property type="entry name" value="Eubact_RibD"/>
</dbReference>
<dbReference type="Pfam" id="PF00383">
    <property type="entry name" value="dCMP_cyt_deam_1"/>
    <property type="match status" value="1"/>
</dbReference>
<dbReference type="InterPro" id="IPR002125">
    <property type="entry name" value="CMP_dCMP_dom"/>
</dbReference>
<name>A0A383F735_9ZZZZ</name>
<dbReference type="CDD" id="cd01284">
    <property type="entry name" value="Riboflavin_deaminase-reductase"/>
    <property type="match status" value="1"/>
</dbReference>
<dbReference type="AlphaFoldDB" id="A0A383F735"/>
<feature type="non-terminal residue" evidence="8">
    <location>
        <position position="152"/>
    </location>
</feature>
<gene>
    <name evidence="8" type="ORF">METZ01_LOCUS517324</name>
</gene>
<dbReference type="GO" id="GO:0009231">
    <property type="term" value="P:riboflavin biosynthetic process"/>
    <property type="evidence" value="ECO:0007669"/>
    <property type="project" value="UniProtKB-UniPathway"/>
</dbReference>
<dbReference type="SUPFAM" id="SSF53927">
    <property type="entry name" value="Cytidine deaminase-like"/>
    <property type="match status" value="1"/>
</dbReference>
<dbReference type="PANTHER" id="PTHR11079:SF162">
    <property type="entry name" value="RIBOFLAVIN BIOSYNTHESIS PROTEIN PYRD, CHLOROPLASTIC"/>
    <property type="match status" value="1"/>
</dbReference>
<evidence type="ECO:0000256" key="6">
    <source>
        <dbReference type="ARBA" id="ARBA00022833"/>
    </source>
</evidence>
<dbReference type="PROSITE" id="PS51747">
    <property type="entry name" value="CYT_DCMP_DEAMINASES_2"/>
    <property type="match status" value="1"/>
</dbReference>
<evidence type="ECO:0000256" key="4">
    <source>
        <dbReference type="ARBA" id="ARBA00022723"/>
    </source>
</evidence>
<evidence type="ECO:0000256" key="5">
    <source>
        <dbReference type="ARBA" id="ARBA00022801"/>
    </source>
</evidence>
<evidence type="ECO:0000313" key="8">
    <source>
        <dbReference type="EMBL" id="SVE64470.1"/>
    </source>
</evidence>
<dbReference type="GO" id="GO:0046872">
    <property type="term" value="F:metal ion binding"/>
    <property type="evidence" value="ECO:0007669"/>
    <property type="project" value="UniProtKB-KW"/>
</dbReference>
<evidence type="ECO:0000256" key="3">
    <source>
        <dbReference type="ARBA" id="ARBA00012766"/>
    </source>
</evidence>
<keyword evidence="5" id="KW-0378">Hydrolase</keyword>
<evidence type="ECO:0000256" key="2">
    <source>
        <dbReference type="ARBA" id="ARBA00004882"/>
    </source>
</evidence>
<dbReference type="Gene3D" id="3.40.140.10">
    <property type="entry name" value="Cytidine Deaminase, domain 2"/>
    <property type="match status" value="1"/>
</dbReference>
<reference evidence="8" key="1">
    <citation type="submission" date="2018-05" db="EMBL/GenBank/DDBJ databases">
        <authorList>
            <person name="Lanie J.A."/>
            <person name="Ng W.-L."/>
            <person name="Kazmierczak K.M."/>
            <person name="Andrzejewski T.M."/>
            <person name="Davidsen T.M."/>
            <person name="Wayne K.J."/>
            <person name="Tettelin H."/>
            <person name="Glass J.I."/>
            <person name="Rusch D."/>
            <person name="Podicherti R."/>
            <person name="Tsui H.-C.T."/>
            <person name="Winkler M.E."/>
        </authorList>
    </citation>
    <scope>NUCLEOTIDE SEQUENCE</scope>
</reference>
<proteinExistence type="predicted"/>
<accession>A0A383F735</accession>
<dbReference type="GO" id="GO:0008835">
    <property type="term" value="F:diaminohydroxyphosphoribosylaminopyrimidine deaminase activity"/>
    <property type="evidence" value="ECO:0007669"/>
    <property type="project" value="UniProtKB-EC"/>
</dbReference>
<comment type="pathway">
    <text evidence="2">Cofactor biosynthesis; riboflavin biosynthesis; 5-amino-6-(D-ribitylamino)uracil from GTP: step 2/4.</text>
</comment>
<evidence type="ECO:0000259" key="7">
    <source>
        <dbReference type="PROSITE" id="PS51747"/>
    </source>
</evidence>
<keyword evidence="6" id="KW-0862">Zinc</keyword>
<sequence length="152" mass="16524">MDNLFTIDTHVSFMSRALDLAKKGLGKTSPNPMVGCVLVKDGEIIGEGYHETYGEPHAEVSAFNNARKDPMDAIAYVNLEPCCMTGKTPPCIEALIQNSISEVYVGMLDPNPAVNGKGVDALKKAGIKVHVGIMKEESERLNRPFMKWVTTG</sequence>
<dbReference type="PANTHER" id="PTHR11079">
    <property type="entry name" value="CYTOSINE DEAMINASE FAMILY MEMBER"/>
    <property type="match status" value="1"/>
</dbReference>
<dbReference type="UniPathway" id="UPA00275"/>
<dbReference type="InterPro" id="IPR016193">
    <property type="entry name" value="Cytidine_deaminase-like"/>
</dbReference>
<dbReference type="EC" id="3.5.4.26" evidence="3"/>
<organism evidence="8">
    <name type="scientific">marine metagenome</name>
    <dbReference type="NCBI Taxonomy" id="408172"/>
    <lineage>
        <taxon>unclassified sequences</taxon>
        <taxon>metagenomes</taxon>
        <taxon>ecological metagenomes</taxon>
    </lineage>
</organism>
<protein>
    <recommendedName>
        <fullName evidence="3">diaminohydroxyphosphoribosylaminopyrimidine deaminase</fullName>
        <ecNumber evidence="3">3.5.4.26</ecNumber>
    </recommendedName>
</protein>
<comment type="cofactor">
    <cofactor evidence="1">
        <name>Zn(2+)</name>
        <dbReference type="ChEBI" id="CHEBI:29105"/>
    </cofactor>
</comment>
<dbReference type="FunFam" id="3.40.140.10:FF:000025">
    <property type="entry name" value="Riboflavin biosynthesis protein RibD"/>
    <property type="match status" value="1"/>
</dbReference>
<dbReference type="EMBL" id="UINC01231785">
    <property type="protein sequence ID" value="SVE64470.1"/>
    <property type="molecule type" value="Genomic_DNA"/>
</dbReference>
<dbReference type="NCBIfam" id="TIGR00326">
    <property type="entry name" value="eubact_ribD"/>
    <property type="match status" value="1"/>
</dbReference>
<evidence type="ECO:0000256" key="1">
    <source>
        <dbReference type="ARBA" id="ARBA00001947"/>
    </source>
</evidence>
<feature type="domain" description="CMP/dCMP-type deaminase" evidence="7">
    <location>
        <begin position="8"/>
        <end position="130"/>
    </location>
</feature>